<name>A0ABU9QED0_9BURK</name>
<keyword evidence="4" id="KW-0804">Transcription</keyword>
<dbReference type="SUPFAM" id="SSF53850">
    <property type="entry name" value="Periplasmic binding protein-like II"/>
    <property type="match status" value="1"/>
</dbReference>
<reference evidence="7 8" key="1">
    <citation type="submission" date="2024-01" db="EMBL/GenBank/DDBJ databases">
        <title>The diversity of rhizobia nodulating Mimosa spp. in eleven states of Brazil covering several biomes is determined by host plant, location, and edaphic factors.</title>
        <authorList>
            <person name="Rouws L."/>
            <person name="Barauna A."/>
            <person name="Beukes C."/>
            <person name="De Faria S.M."/>
            <person name="Gross E."/>
            <person name="Dos Reis Junior F.B."/>
            <person name="Simon M."/>
            <person name="Maluk M."/>
            <person name="Odee D.W."/>
            <person name="Kenicer G."/>
            <person name="Young J.P.W."/>
            <person name="Reis V.M."/>
            <person name="Zilli J."/>
            <person name="James E.K."/>
        </authorList>
    </citation>
    <scope>NUCLEOTIDE SEQUENCE [LARGE SCALE GENOMIC DNA]</scope>
    <source>
        <strain evidence="7 8">JPY77</strain>
    </source>
</reference>
<comment type="similarity">
    <text evidence="1">Belongs to the LysR transcriptional regulatory family.</text>
</comment>
<dbReference type="EMBL" id="JAZHGC010000015">
    <property type="protein sequence ID" value="MEM5287817.1"/>
    <property type="molecule type" value="Genomic_DNA"/>
</dbReference>
<feature type="domain" description="HTH lysR-type" evidence="6">
    <location>
        <begin position="37"/>
        <end position="94"/>
    </location>
</feature>
<dbReference type="InterPro" id="IPR036390">
    <property type="entry name" value="WH_DNA-bd_sf"/>
</dbReference>
<feature type="compositionally biased region" description="Low complexity" evidence="5">
    <location>
        <begin position="7"/>
        <end position="18"/>
    </location>
</feature>
<evidence type="ECO:0000256" key="3">
    <source>
        <dbReference type="ARBA" id="ARBA00023125"/>
    </source>
</evidence>
<dbReference type="InterPro" id="IPR036388">
    <property type="entry name" value="WH-like_DNA-bd_sf"/>
</dbReference>
<comment type="caution">
    <text evidence="7">The sequence shown here is derived from an EMBL/GenBank/DDBJ whole genome shotgun (WGS) entry which is preliminary data.</text>
</comment>
<dbReference type="Gene3D" id="3.40.190.290">
    <property type="match status" value="1"/>
</dbReference>
<evidence type="ECO:0000313" key="8">
    <source>
        <dbReference type="Proteomes" id="UP001494588"/>
    </source>
</evidence>
<protein>
    <submittedName>
        <fullName evidence="7">LysR family transcriptional regulator</fullName>
    </submittedName>
</protein>
<evidence type="ECO:0000259" key="6">
    <source>
        <dbReference type="PROSITE" id="PS50931"/>
    </source>
</evidence>
<dbReference type="CDD" id="cd08476">
    <property type="entry name" value="PBP2_CrgA_like_7"/>
    <property type="match status" value="1"/>
</dbReference>
<dbReference type="InterPro" id="IPR058163">
    <property type="entry name" value="LysR-type_TF_proteobact-type"/>
</dbReference>
<evidence type="ECO:0000256" key="2">
    <source>
        <dbReference type="ARBA" id="ARBA00023015"/>
    </source>
</evidence>
<proteinExistence type="inferred from homology"/>
<evidence type="ECO:0000256" key="5">
    <source>
        <dbReference type="SAM" id="MobiDB-lite"/>
    </source>
</evidence>
<evidence type="ECO:0000313" key="7">
    <source>
        <dbReference type="EMBL" id="MEM5287817.1"/>
    </source>
</evidence>
<dbReference type="InterPro" id="IPR000847">
    <property type="entry name" value="LysR_HTH_N"/>
</dbReference>
<dbReference type="PANTHER" id="PTHR30537">
    <property type="entry name" value="HTH-TYPE TRANSCRIPTIONAL REGULATOR"/>
    <property type="match status" value="1"/>
</dbReference>
<keyword evidence="2" id="KW-0805">Transcription regulation</keyword>
<dbReference type="PROSITE" id="PS50931">
    <property type="entry name" value="HTH_LYSR"/>
    <property type="match status" value="1"/>
</dbReference>
<dbReference type="SUPFAM" id="SSF46785">
    <property type="entry name" value="Winged helix' DNA-binding domain"/>
    <property type="match status" value="1"/>
</dbReference>
<dbReference type="RefSeq" id="WP_201651512.1">
    <property type="nucleotide sequence ID" value="NZ_CAJHCS010000013.1"/>
</dbReference>
<gene>
    <name evidence="7" type="ORF">V4C55_18975</name>
</gene>
<feature type="region of interest" description="Disordered" evidence="5">
    <location>
        <begin position="1"/>
        <end position="27"/>
    </location>
</feature>
<organism evidence="7 8">
    <name type="scientific">Paraburkholderia sabiae</name>
    <dbReference type="NCBI Taxonomy" id="273251"/>
    <lineage>
        <taxon>Bacteria</taxon>
        <taxon>Pseudomonadati</taxon>
        <taxon>Pseudomonadota</taxon>
        <taxon>Betaproteobacteria</taxon>
        <taxon>Burkholderiales</taxon>
        <taxon>Burkholderiaceae</taxon>
        <taxon>Paraburkholderia</taxon>
    </lineage>
</organism>
<dbReference type="Proteomes" id="UP001494588">
    <property type="component" value="Unassembled WGS sequence"/>
</dbReference>
<keyword evidence="8" id="KW-1185">Reference proteome</keyword>
<evidence type="ECO:0000256" key="1">
    <source>
        <dbReference type="ARBA" id="ARBA00009437"/>
    </source>
</evidence>
<sequence length="340" mass="36839">MASQADAARTAPRTAPATLHSASSATVDGTASTSAMDRFGSINVFVRAAETRSFAEAGRQLGISASAVGKAISRLETRLGARLFHRSTRSITLTPEGAQFLTRCQRIVEEIEAAESELALAHAAPRGKLRVSMPMVATLVMPVVGEFMKAYPEITLDIDFSDRIVDIIEEGFDVVMRTGDVNDSQLITRIMGTYVHLIVASPAYLAKHPPLATPEALVHHACLQHRFPTTGKLRRWPLERDAEQLDIDLPSTAIATAVEPLIAMAEQGLGLACVPDFTVRRQIADGTLVAVLREYSGALSVFRALWPSGGKLTPKVRAFVDFMSIHLFPADVASQREHDD</sequence>
<keyword evidence="3" id="KW-0238">DNA-binding</keyword>
<dbReference type="Gene3D" id="1.10.10.10">
    <property type="entry name" value="Winged helix-like DNA-binding domain superfamily/Winged helix DNA-binding domain"/>
    <property type="match status" value="1"/>
</dbReference>
<dbReference type="Pfam" id="PF03466">
    <property type="entry name" value="LysR_substrate"/>
    <property type="match status" value="1"/>
</dbReference>
<dbReference type="Pfam" id="PF00126">
    <property type="entry name" value="HTH_1"/>
    <property type="match status" value="1"/>
</dbReference>
<evidence type="ECO:0000256" key="4">
    <source>
        <dbReference type="ARBA" id="ARBA00023163"/>
    </source>
</evidence>
<dbReference type="InterPro" id="IPR005119">
    <property type="entry name" value="LysR_subst-bd"/>
</dbReference>
<accession>A0ABU9QED0</accession>
<dbReference type="PANTHER" id="PTHR30537:SF72">
    <property type="entry name" value="LYSR FAMILY TRANSCRIPTIONAL REGULATOR"/>
    <property type="match status" value="1"/>
</dbReference>